<accession>A0A2R4ME58</accession>
<dbReference type="EMBL" id="CP021330">
    <property type="protein sequence ID" value="AVX04290.1"/>
    <property type="molecule type" value="Genomic_DNA"/>
</dbReference>
<evidence type="ECO:0000313" key="2">
    <source>
        <dbReference type="EMBL" id="AVX04290.1"/>
    </source>
</evidence>
<dbReference type="Proteomes" id="UP000258927">
    <property type="component" value="Chromosome"/>
</dbReference>
<reference evidence="2 3" key="1">
    <citation type="submission" date="2017-05" db="EMBL/GenBank/DDBJ databases">
        <title>Genome Analysis of Maritalea myrionectae HL2708#5.</title>
        <authorList>
            <consortium name="Cotde Inc.-PKNU"/>
            <person name="Jang D."/>
            <person name="Oh H.-M."/>
        </authorList>
    </citation>
    <scope>NUCLEOTIDE SEQUENCE [LARGE SCALE GENOMIC DNA]</scope>
    <source>
        <strain evidence="2 3">HL2708#5</strain>
    </source>
</reference>
<dbReference type="RefSeq" id="WP_117395626.1">
    <property type="nucleotide sequence ID" value="NZ_CP021330.1"/>
</dbReference>
<proteinExistence type="predicted"/>
<gene>
    <name evidence="2" type="ORF">MXMO3_01765</name>
</gene>
<dbReference type="AlphaFoldDB" id="A0A2R4ME58"/>
<name>A0A2R4ME58_9HYPH</name>
<dbReference type="KEGG" id="mmyr:MXMO3_01765"/>
<evidence type="ECO:0000256" key="1">
    <source>
        <dbReference type="SAM" id="MobiDB-lite"/>
    </source>
</evidence>
<organism evidence="2 3">
    <name type="scientific">Maritalea myrionectae</name>
    <dbReference type="NCBI Taxonomy" id="454601"/>
    <lineage>
        <taxon>Bacteria</taxon>
        <taxon>Pseudomonadati</taxon>
        <taxon>Pseudomonadota</taxon>
        <taxon>Alphaproteobacteria</taxon>
        <taxon>Hyphomicrobiales</taxon>
        <taxon>Devosiaceae</taxon>
        <taxon>Maritalea</taxon>
    </lineage>
</organism>
<feature type="region of interest" description="Disordered" evidence="1">
    <location>
        <begin position="144"/>
        <end position="167"/>
    </location>
</feature>
<dbReference type="Gene3D" id="1.10.3790.10">
    <property type="entry name" value="NinB"/>
    <property type="match status" value="1"/>
</dbReference>
<protein>
    <submittedName>
        <fullName evidence="2">Uncharacterized protein</fullName>
    </submittedName>
</protein>
<evidence type="ECO:0000313" key="3">
    <source>
        <dbReference type="Proteomes" id="UP000258927"/>
    </source>
</evidence>
<keyword evidence="3" id="KW-1185">Reference proteome</keyword>
<sequence length="167" mass="19147">MTQRIIETDFDMDRLLAFIGKQTPPFTVTIKQGGRRSIAQNKLAFKWYGEIAEQLPGSFDSTEDVRAHCKLWHGVPILREVDEDFREAYDAKVMPAPYPFKLALMKAPFDWPITSKMNTKQLATYLDHVHREFSEQGVELTIPPDKSVGWQPSPPIEAYEDDARFGS</sequence>
<dbReference type="InterPro" id="IPR036619">
    <property type="entry name" value="NinB_sf"/>
</dbReference>